<evidence type="ECO:0000256" key="4">
    <source>
        <dbReference type="ARBA" id="ARBA00033767"/>
    </source>
</evidence>
<dbReference type="Proteomes" id="UP000664521">
    <property type="component" value="Unassembled WGS sequence"/>
</dbReference>
<dbReference type="SFLD" id="SFLDG01163">
    <property type="entry name" value="II"/>
    <property type="match status" value="1"/>
</dbReference>
<sequence length="321" mass="35896">MAEVLAPTASVFTSDRFLDDYKKTAATLGASYSEDIVKNTVTSFPGCYEEGTVIWRSTSRPNDKLNYRFYLKRREDTVALAVKAGLLKEDAVMSRLATSWSNLFDGDSVQWCDLDPEEGVAKTWIFLKGQRSVDAILDAPVMPDAAKVHREHFHSIGLALIHFVAVDHHGGTFNLYFTCPGPITEAQAAAYTALAGCKPPTAEEFADLKQYLPSQRFVFAVTINYDTGKIKRVAFYALNIPQGPLPPTMNARLRQFFEEAPSYDKIQTRNVAWSYGNGDSKYMKGEASYTGELHDWVQNVRAPVPEKMALLLDEARRNMVI</sequence>
<evidence type="ECO:0000256" key="2">
    <source>
        <dbReference type="ARBA" id="ARBA00022602"/>
    </source>
</evidence>
<evidence type="ECO:0000313" key="5">
    <source>
        <dbReference type="EMBL" id="CAF9930045.1"/>
    </source>
</evidence>
<dbReference type="AlphaFoldDB" id="A0A8H3FU46"/>
<protein>
    <recommendedName>
        <fullName evidence="4">Aromatic prenyltransferase</fullName>
    </recommendedName>
</protein>
<dbReference type="InterPro" id="IPR020965">
    <property type="entry name" value="Prenyltransferase_CloQ"/>
</dbReference>
<dbReference type="SUPFAM" id="SSF143492">
    <property type="entry name" value="Prenyltransferase-like"/>
    <property type="match status" value="1"/>
</dbReference>
<evidence type="ECO:0000256" key="3">
    <source>
        <dbReference type="ARBA" id="ARBA00022679"/>
    </source>
</evidence>
<dbReference type="InterPro" id="IPR033964">
    <property type="entry name" value="ABBA"/>
</dbReference>
<dbReference type="Pfam" id="PF11468">
    <property type="entry name" value="PTase_Orf2"/>
    <property type="match status" value="1"/>
</dbReference>
<comment type="similarity">
    <text evidence="1">Belongs to the aromatic prenyltransferase family.</text>
</comment>
<keyword evidence="2" id="KW-0637">Prenyltransferase</keyword>
<proteinExistence type="inferred from homology"/>
<organism evidence="5 6">
    <name type="scientific">Heterodermia speciosa</name>
    <dbReference type="NCBI Taxonomy" id="116794"/>
    <lineage>
        <taxon>Eukaryota</taxon>
        <taxon>Fungi</taxon>
        <taxon>Dikarya</taxon>
        <taxon>Ascomycota</taxon>
        <taxon>Pezizomycotina</taxon>
        <taxon>Lecanoromycetes</taxon>
        <taxon>OSLEUM clade</taxon>
        <taxon>Lecanoromycetidae</taxon>
        <taxon>Caliciales</taxon>
        <taxon>Physciaceae</taxon>
        <taxon>Heterodermia</taxon>
    </lineage>
</organism>
<name>A0A8H3FU46_9LECA</name>
<comment type="caution">
    <text evidence="5">The sequence shown here is derived from an EMBL/GenBank/DDBJ whole genome shotgun (WGS) entry which is preliminary data.</text>
</comment>
<accession>A0A8H3FU46</accession>
<keyword evidence="3" id="KW-0808">Transferase</keyword>
<dbReference type="OrthoDB" id="3913316at2759"/>
<reference evidence="5" key="1">
    <citation type="submission" date="2021-03" db="EMBL/GenBank/DDBJ databases">
        <authorList>
            <person name="Tagirdzhanova G."/>
        </authorList>
    </citation>
    <scope>NUCLEOTIDE SEQUENCE</scope>
</reference>
<dbReference type="InterPro" id="IPR036239">
    <property type="entry name" value="PrenylTrfase-like_sf"/>
</dbReference>
<dbReference type="GO" id="GO:0004659">
    <property type="term" value="F:prenyltransferase activity"/>
    <property type="evidence" value="ECO:0007669"/>
    <property type="project" value="UniProtKB-KW"/>
</dbReference>
<keyword evidence="6" id="KW-1185">Reference proteome</keyword>
<dbReference type="EMBL" id="CAJPDS010000054">
    <property type="protein sequence ID" value="CAF9930045.1"/>
    <property type="molecule type" value="Genomic_DNA"/>
</dbReference>
<dbReference type="SFLD" id="SFLDS00036">
    <property type="entry name" value="Aromatic_Prenyltransferase"/>
    <property type="match status" value="1"/>
</dbReference>
<evidence type="ECO:0000313" key="6">
    <source>
        <dbReference type="Proteomes" id="UP000664521"/>
    </source>
</evidence>
<evidence type="ECO:0000256" key="1">
    <source>
        <dbReference type="ARBA" id="ARBA00005368"/>
    </source>
</evidence>
<gene>
    <name evidence="5" type="ORF">HETSPECPRED_007524</name>
</gene>